<dbReference type="InterPro" id="IPR011011">
    <property type="entry name" value="Znf_FYVE_PHD"/>
</dbReference>
<dbReference type="InterPro" id="IPR019786">
    <property type="entry name" value="Zinc_finger_PHD-type_CS"/>
</dbReference>
<feature type="domain" description="Zinc finger PHD-type" evidence="4">
    <location>
        <begin position="111"/>
        <end position="155"/>
    </location>
</feature>
<dbReference type="SMART" id="SM00249">
    <property type="entry name" value="PHD"/>
    <property type="match status" value="1"/>
</dbReference>
<keyword evidence="3" id="KW-0862">Zinc</keyword>
<evidence type="ECO:0000313" key="6">
    <source>
        <dbReference type="Proteomes" id="UP001148838"/>
    </source>
</evidence>
<dbReference type="PROSITE" id="PS01359">
    <property type="entry name" value="ZF_PHD_1"/>
    <property type="match status" value="1"/>
</dbReference>
<dbReference type="InterPro" id="IPR013083">
    <property type="entry name" value="Znf_RING/FYVE/PHD"/>
</dbReference>
<keyword evidence="1" id="KW-0479">Metal-binding</keyword>
<dbReference type="InterPro" id="IPR019787">
    <property type="entry name" value="Znf_PHD-finger"/>
</dbReference>
<dbReference type="SUPFAM" id="SSF57903">
    <property type="entry name" value="FYVE/PHD zinc finger"/>
    <property type="match status" value="1"/>
</dbReference>
<reference evidence="5 6" key="1">
    <citation type="journal article" date="2022" name="Allergy">
        <title>Genome assembly and annotation of Periplaneta americana reveal a comprehensive cockroach allergen profile.</title>
        <authorList>
            <person name="Wang L."/>
            <person name="Xiong Q."/>
            <person name="Saelim N."/>
            <person name="Wang L."/>
            <person name="Nong W."/>
            <person name="Wan A.T."/>
            <person name="Shi M."/>
            <person name="Liu X."/>
            <person name="Cao Q."/>
            <person name="Hui J.H.L."/>
            <person name="Sookrung N."/>
            <person name="Leung T.F."/>
            <person name="Tungtrongchitr A."/>
            <person name="Tsui S.K.W."/>
        </authorList>
    </citation>
    <scope>NUCLEOTIDE SEQUENCE [LARGE SCALE GENOMIC DNA]</scope>
    <source>
        <strain evidence="5">PWHHKU_190912</strain>
    </source>
</reference>
<protein>
    <recommendedName>
        <fullName evidence="4">Zinc finger PHD-type domain-containing protein</fullName>
    </recommendedName>
</protein>
<evidence type="ECO:0000256" key="2">
    <source>
        <dbReference type="ARBA" id="ARBA00022771"/>
    </source>
</evidence>
<organism evidence="5 6">
    <name type="scientific">Periplaneta americana</name>
    <name type="common">American cockroach</name>
    <name type="synonym">Blatta americana</name>
    <dbReference type="NCBI Taxonomy" id="6978"/>
    <lineage>
        <taxon>Eukaryota</taxon>
        <taxon>Metazoa</taxon>
        <taxon>Ecdysozoa</taxon>
        <taxon>Arthropoda</taxon>
        <taxon>Hexapoda</taxon>
        <taxon>Insecta</taxon>
        <taxon>Pterygota</taxon>
        <taxon>Neoptera</taxon>
        <taxon>Polyneoptera</taxon>
        <taxon>Dictyoptera</taxon>
        <taxon>Blattodea</taxon>
        <taxon>Blattoidea</taxon>
        <taxon>Blattidae</taxon>
        <taxon>Blattinae</taxon>
        <taxon>Periplaneta</taxon>
    </lineage>
</organism>
<gene>
    <name evidence="5" type="ORF">ANN_10747</name>
</gene>
<sequence length="184" mass="20463">MSSESSTESYPAFARIGLRENPGENLNQITCPDRESNPGHLVSRPDALTVTPQVWTHGMKEEEKSIVKWIPAASGQGSAEPTLSSFVVLILAMLLVIGGVELNPGPVESVKCGVCRNNLRTGLLCITCSTWFHFSCQKLKRDQHIEENWRCRECMRDIAVETTDTRGDCRQESEEVVRSGVTRE</sequence>
<dbReference type="EMBL" id="JAJSOF020000015">
    <property type="protein sequence ID" value="KAJ4440900.1"/>
    <property type="molecule type" value="Genomic_DNA"/>
</dbReference>
<keyword evidence="2" id="KW-0863">Zinc-finger</keyword>
<dbReference type="Gene3D" id="3.30.40.10">
    <property type="entry name" value="Zinc/RING finger domain, C3HC4 (zinc finger)"/>
    <property type="match status" value="1"/>
</dbReference>
<proteinExistence type="predicted"/>
<dbReference type="Pfam" id="PF00628">
    <property type="entry name" value="PHD"/>
    <property type="match status" value="1"/>
</dbReference>
<comment type="caution">
    <text evidence="5">The sequence shown here is derived from an EMBL/GenBank/DDBJ whole genome shotgun (WGS) entry which is preliminary data.</text>
</comment>
<keyword evidence="6" id="KW-1185">Reference proteome</keyword>
<evidence type="ECO:0000313" key="5">
    <source>
        <dbReference type="EMBL" id="KAJ4440900.1"/>
    </source>
</evidence>
<dbReference type="CDD" id="cd15489">
    <property type="entry name" value="PHD_SF"/>
    <property type="match status" value="1"/>
</dbReference>
<evidence type="ECO:0000259" key="4">
    <source>
        <dbReference type="SMART" id="SM00249"/>
    </source>
</evidence>
<dbReference type="Proteomes" id="UP001148838">
    <property type="component" value="Unassembled WGS sequence"/>
</dbReference>
<name>A0ABQ8T4T6_PERAM</name>
<accession>A0ABQ8T4T6</accession>
<evidence type="ECO:0000256" key="1">
    <source>
        <dbReference type="ARBA" id="ARBA00022723"/>
    </source>
</evidence>
<dbReference type="InterPro" id="IPR001965">
    <property type="entry name" value="Znf_PHD"/>
</dbReference>
<evidence type="ECO:0000256" key="3">
    <source>
        <dbReference type="ARBA" id="ARBA00022833"/>
    </source>
</evidence>